<dbReference type="SUPFAM" id="SSF110738">
    <property type="entry name" value="Glycerate kinase I"/>
    <property type="match status" value="1"/>
</dbReference>
<dbReference type="Gene3D" id="3.40.50.10350">
    <property type="entry name" value="Glycerate kinase, domain 1"/>
    <property type="match status" value="1"/>
</dbReference>
<dbReference type="Pfam" id="PF02595">
    <property type="entry name" value="Gly_kinase"/>
    <property type="match status" value="1"/>
</dbReference>
<proteinExistence type="inferred from homology"/>
<keyword evidence="3 4" id="KW-0418">Kinase</keyword>
<dbReference type="Gene3D" id="3.90.1510.10">
    <property type="entry name" value="Glycerate kinase, domain 2"/>
    <property type="match status" value="1"/>
</dbReference>
<dbReference type="STRING" id="1121316.SAMN02745207_02000"/>
<dbReference type="NCBIfam" id="TIGR00045">
    <property type="entry name" value="glycerate kinase"/>
    <property type="match status" value="1"/>
</dbReference>
<sequence>MKFVIAPDSFKGSLTAEEVAESIKKGVQKVFPDSEIITIPMADGGEGTVQSLVDYTKGHIKKLIVKDPLFRDVEAFYGILGDKQTAVIEMAAGSGLPLLTKAERNPMKTTTYGTGQIIKDALDMGCRDFIIGIGGSATNDGGAGIVQCLGGSFKTKDGNEIPFGGEGLEFIDSIDLSNFDERIKECKITVACDVDNPLIGKKGASVVFGPQKGANKEMVKKLDENLEHYADKIMEFNEIEIKNYPGAGAAGGLGGGLLAFFNAKLEKGIDIVIKTVNLDTAIKDADYVFTGEGMMDFQTQFGKTPYGVAKTALKYNIPVIGIAGGLGKDYMELLDKGFNSVFSITDRPMTLEEAILNSHVLVENTAERIARMLKIIK</sequence>
<evidence type="ECO:0000256" key="1">
    <source>
        <dbReference type="ARBA" id="ARBA00006284"/>
    </source>
</evidence>
<dbReference type="GO" id="GO:0031388">
    <property type="term" value="P:organic acid phosphorylation"/>
    <property type="evidence" value="ECO:0007669"/>
    <property type="project" value="UniProtKB-UniRule"/>
</dbReference>
<dbReference type="Proteomes" id="UP000184447">
    <property type="component" value="Unassembled WGS sequence"/>
</dbReference>
<evidence type="ECO:0000256" key="2">
    <source>
        <dbReference type="ARBA" id="ARBA00022679"/>
    </source>
</evidence>
<accession>A0A1M5UYZ2</accession>
<dbReference type="InterPro" id="IPR036129">
    <property type="entry name" value="Glycerate_kinase_sf"/>
</dbReference>
<dbReference type="InterPro" id="IPR018193">
    <property type="entry name" value="Glyc_kinase_flavodox-like_fold"/>
</dbReference>
<dbReference type="PIRSF" id="PIRSF006078">
    <property type="entry name" value="GlxK"/>
    <property type="match status" value="1"/>
</dbReference>
<dbReference type="PANTHER" id="PTHR21599:SF0">
    <property type="entry name" value="GLYCERATE KINASE"/>
    <property type="match status" value="1"/>
</dbReference>
<evidence type="ECO:0000256" key="3">
    <source>
        <dbReference type="ARBA" id="ARBA00022777"/>
    </source>
</evidence>
<keyword evidence="2 4" id="KW-0808">Transferase</keyword>
<dbReference type="AlphaFoldDB" id="A0A1M5UYZ2"/>
<evidence type="ECO:0000313" key="6">
    <source>
        <dbReference type="Proteomes" id="UP000184447"/>
    </source>
</evidence>
<evidence type="ECO:0000256" key="4">
    <source>
        <dbReference type="PIRNR" id="PIRNR006078"/>
    </source>
</evidence>
<dbReference type="OrthoDB" id="9774290at2"/>
<dbReference type="RefSeq" id="WP_073338293.1">
    <property type="nucleotide sequence ID" value="NZ_FQXM01000009.1"/>
</dbReference>
<evidence type="ECO:0000313" key="5">
    <source>
        <dbReference type="EMBL" id="SHH68104.1"/>
    </source>
</evidence>
<dbReference type="PANTHER" id="PTHR21599">
    <property type="entry name" value="GLYCERATE KINASE"/>
    <property type="match status" value="1"/>
</dbReference>
<dbReference type="InterPro" id="IPR018197">
    <property type="entry name" value="Glycerate_kinase_RE-like"/>
</dbReference>
<comment type="similarity">
    <text evidence="1 4">Belongs to the glycerate kinase type-1 family.</text>
</comment>
<reference evidence="5 6" key="1">
    <citation type="submission" date="2016-11" db="EMBL/GenBank/DDBJ databases">
        <authorList>
            <person name="Jaros S."/>
            <person name="Januszkiewicz K."/>
            <person name="Wedrychowicz H."/>
        </authorList>
    </citation>
    <scope>NUCLEOTIDE SEQUENCE [LARGE SCALE GENOMIC DNA]</scope>
    <source>
        <strain evidence="5 6">DSM 8605</strain>
    </source>
</reference>
<keyword evidence="6" id="KW-1185">Reference proteome</keyword>
<organism evidence="5 6">
    <name type="scientific">Clostridium grantii DSM 8605</name>
    <dbReference type="NCBI Taxonomy" id="1121316"/>
    <lineage>
        <taxon>Bacteria</taxon>
        <taxon>Bacillati</taxon>
        <taxon>Bacillota</taxon>
        <taxon>Clostridia</taxon>
        <taxon>Eubacteriales</taxon>
        <taxon>Clostridiaceae</taxon>
        <taxon>Clostridium</taxon>
    </lineage>
</organism>
<gene>
    <name evidence="5" type="ORF">SAMN02745207_02000</name>
</gene>
<dbReference type="GO" id="GO:0008887">
    <property type="term" value="F:glycerate kinase activity"/>
    <property type="evidence" value="ECO:0007669"/>
    <property type="project" value="UniProtKB-UniRule"/>
</dbReference>
<dbReference type="InterPro" id="IPR004381">
    <property type="entry name" value="Glycerate_kinase"/>
</dbReference>
<name>A0A1M5UYZ2_9CLOT</name>
<dbReference type="EMBL" id="FQXM01000009">
    <property type="protein sequence ID" value="SHH68104.1"/>
    <property type="molecule type" value="Genomic_DNA"/>
</dbReference>
<protein>
    <submittedName>
        <fullName evidence="5">Glycerate kinase</fullName>
    </submittedName>
</protein>